<dbReference type="CDD" id="cd06225">
    <property type="entry name" value="HAMP"/>
    <property type="match status" value="1"/>
</dbReference>
<keyword evidence="4 8" id="KW-0597">Phosphoprotein</keyword>
<dbReference type="InterPro" id="IPR003661">
    <property type="entry name" value="HisK_dim/P_dom"/>
</dbReference>
<keyword evidence="7" id="KW-0902">Two-component regulatory system</keyword>
<dbReference type="Pfam" id="PF13433">
    <property type="entry name" value="Peripla_BP_5"/>
    <property type="match status" value="1"/>
</dbReference>
<comment type="subcellular location">
    <subcellularLocation>
        <location evidence="2">Membrane</location>
    </subcellularLocation>
</comment>
<evidence type="ECO:0000259" key="13">
    <source>
        <dbReference type="PROSITE" id="PS50885"/>
    </source>
</evidence>
<dbReference type="Pfam" id="PF00072">
    <property type="entry name" value="Response_reg"/>
    <property type="match status" value="1"/>
</dbReference>
<gene>
    <name evidence="14" type="primary">amiC_3</name>
    <name evidence="14" type="ORF">E5S67_04671</name>
</gene>
<dbReference type="CDD" id="cd06355">
    <property type="entry name" value="PBP1_FmdD-like"/>
    <property type="match status" value="1"/>
</dbReference>
<feature type="domain" description="Histidine kinase" evidence="11">
    <location>
        <begin position="570"/>
        <end position="809"/>
    </location>
</feature>
<keyword evidence="9" id="KW-0175">Coiled coil</keyword>
<evidence type="ECO:0000313" key="15">
    <source>
        <dbReference type="Proteomes" id="UP000702425"/>
    </source>
</evidence>
<dbReference type="SUPFAM" id="SSF158472">
    <property type="entry name" value="HAMP domain-like"/>
    <property type="match status" value="1"/>
</dbReference>
<evidence type="ECO:0000256" key="6">
    <source>
        <dbReference type="ARBA" id="ARBA00022777"/>
    </source>
</evidence>
<comment type="catalytic activity">
    <reaction evidence="1">
        <text>ATP + protein L-histidine = ADP + protein N-phospho-L-histidine.</text>
        <dbReference type="EC" id="2.7.13.3"/>
    </reaction>
</comment>
<evidence type="ECO:0000256" key="1">
    <source>
        <dbReference type="ARBA" id="ARBA00000085"/>
    </source>
</evidence>
<comment type="caution">
    <text evidence="14">The sequence shown here is derived from an EMBL/GenBank/DDBJ whole genome shotgun (WGS) entry which is preliminary data.</text>
</comment>
<dbReference type="InterPro" id="IPR004358">
    <property type="entry name" value="Sig_transdc_His_kin-like_C"/>
</dbReference>
<evidence type="ECO:0000256" key="7">
    <source>
        <dbReference type="ARBA" id="ARBA00023012"/>
    </source>
</evidence>
<dbReference type="PANTHER" id="PTHR47628">
    <property type="match status" value="1"/>
</dbReference>
<dbReference type="SMART" id="SM00387">
    <property type="entry name" value="HATPase_c"/>
    <property type="match status" value="1"/>
</dbReference>
<accession>A0ABX2D5L3</accession>
<evidence type="ECO:0000256" key="10">
    <source>
        <dbReference type="SAM" id="Phobius"/>
    </source>
</evidence>
<dbReference type="Pfam" id="PF02518">
    <property type="entry name" value="HATPase_c"/>
    <property type="match status" value="1"/>
</dbReference>
<dbReference type="Gene3D" id="3.30.565.10">
    <property type="entry name" value="Histidine kinase-like ATPase, C-terminal domain"/>
    <property type="match status" value="1"/>
</dbReference>
<dbReference type="SUPFAM" id="SSF52172">
    <property type="entry name" value="CheY-like"/>
    <property type="match status" value="1"/>
</dbReference>
<keyword evidence="6" id="KW-0418">Kinase</keyword>
<dbReference type="RefSeq" id="WP_172190765.1">
    <property type="nucleotide sequence ID" value="NZ_CAWPPK010000006.1"/>
</dbReference>
<evidence type="ECO:0000256" key="9">
    <source>
        <dbReference type="SAM" id="Coils"/>
    </source>
</evidence>
<keyword evidence="10" id="KW-1133">Transmembrane helix</keyword>
<proteinExistence type="predicted"/>
<evidence type="ECO:0000256" key="8">
    <source>
        <dbReference type="PROSITE-ProRule" id="PRU00169"/>
    </source>
</evidence>
<dbReference type="PROSITE" id="PS50885">
    <property type="entry name" value="HAMP"/>
    <property type="match status" value="1"/>
</dbReference>
<dbReference type="Pfam" id="PF00512">
    <property type="entry name" value="HisKA"/>
    <property type="match status" value="1"/>
</dbReference>
<feature type="domain" description="Response regulatory" evidence="12">
    <location>
        <begin position="858"/>
        <end position="971"/>
    </location>
</feature>
<feature type="transmembrane region" description="Helical" evidence="10">
    <location>
        <begin position="398"/>
        <end position="418"/>
    </location>
</feature>
<evidence type="ECO:0000259" key="11">
    <source>
        <dbReference type="PROSITE" id="PS50109"/>
    </source>
</evidence>
<dbReference type="SMART" id="SM00388">
    <property type="entry name" value="HisKA"/>
    <property type="match status" value="1"/>
</dbReference>
<dbReference type="SUPFAM" id="SSF47384">
    <property type="entry name" value="Homodimeric domain of signal transducing histidine kinase"/>
    <property type="match status" value="1"/>
</dbReference>
<dbReference type="EMBL" id="SRRZ01000103">
    <property type="protein sequence ID" value="NQE36905.1"/>
    <property type="molecule type" value="Genomic_DNA"/>
</dbReference>
<sequence>MGARSSNPLEAVGPTREPIKIGVLHSLTGTMSISEISVKDATLLAVEEINAAGGVLGRPLEVVIEDGASDLQTFAQKAKQLLLEARVAVVFGCWTSASRKAVQPAFEQGKGLLFYPVQYEGLEQCPNIFYTGAAPNQQIVPGVNYLLAQGKRKIFLLGSDYIFPWTANLIVKAQLAALGGELAGEVYLPLGSREVGEAIAHILAVKPDAILNTLNGDSNVAFFQKLREAGVKPEDLPVMSVSVAEEEVRAIGPSNIAGHLVVWNYFQTVDTPENRKFVKAYKARYGENRVTDDPIEAAYFGVYLWKQAVEKAGSTNVVKVRAAAKNMEFAAPSGKVKIDAQTQHTWKTVRIGQVRLDGQIEEIWNSGVPVQPDPFLKGYPWAAALAPKQISLGTRASLIGLFVILVLITWMAVGVGWMGSVEMKNYLLTIEAASAPAAGVPEAAMAVLVQQTLALVSRTQHWLLGALVLSSIAGIVGFVSVSAIIRNLGLLRQTAEQMASGDLTARSPVVSNDAIGVLSSTLNTMAQQISNLLNGLELRQRQLEERSGELEVAKNAAEAANRAKSTFLANMTHELRTPLNAIIGYSELLQEEALELGEEEFVMDLASINMAGKQLLSIISDILDISKIEAGKMTLFLETFEVLNLIEQVVTTVQPLLGKNGNTLIVNCDPNIGTIYSDSSKLRQALLNLVSNAAKFTDRGKITINVWKEKGEVLPIDNSEELSPDPSRCQKPSIVFQVSDTGIGMTEDQVSRLFGAFTQADDSTTRRYGGTGLGLTISRKFCQMMGGDITLETEFGCGSTFTIGLPAVVKSQQEAWPDREIEEMEAESSQELETIAAGTEAKQKEVRSPALELPDAATVLVIDDDPDARDLMTRCLSKEGFRVRSSASGQGGLLLAKELLPDAIILDVMMPSMDGWAVLSALKGDPDLADIPVIMITFLDDKNQGLELGAAEYLEKPLDYKRFAALLSKYQGVGK</sequence>
<dbReference type="SMART" id="SM00304">
    <property type="entry name" value="HAMP"/>
    <property type="match status" value="1"/>
</dbReference>
<dbReference type="PRINTS" id="PR00344">
    <property type="entry name" value="BCTRLSENSOR"/>
</dbReference>
<keyword evidence="15" id="KW-1185">Reference proteome</keyword>
<dbReference type="Gene3D" id="1.10.287.130">
    <property type="match status" value="1"/>
</dbReference>
<dbReference type="PROSITE" id="PS50110">
    <property type="entry name" value="RESPONSE_REGULATORY"/>
    <property type="match status" value="1"/>
</dbReference>
<name>A0ABX2D5L3_9CYAN</name>
<dbReference type="EC" id="2.7.13.3" evidence="3"/>
<dbReference type="InterPro" id="IPR001789">
    <property type="entry name" value="Sig_transdc_resp-reg_receiver"/>
</dbReference>
<dbReference type="InterPro" id="IPR003594">
    <property type="entry name" value="HATPase_dom"/>
</dbReference>
<dbReference type="InterPro" id="IPR005467">
    <property type="entry name" value="His_kinase_dom"/>
</dbReference>
<keyword evidence="10" id="KW-0472">Membrane</keyword>
<dbReference type="InterPro" id="IPR011006">
    <property type="entry name" value="CheY-like_superfamily"/>
</dbReference>
<feature type="transmembrane region" description="Helical" evidence="10">
    <location>
        <begin position="462"/>
        <end position="485"/>
    </location>
</feature>
<dbReference type="PANTHER" id="PTHR47628:SF1">
    <property type="entry name" value="ALIPHATIC AMIDASE EXPRESSION-REGULATING PROTEIN"/>
    <property type="match status" value="1"/>
</dbReference>
<dbReference type="InterPro" id="IPR036097">
    <property type="entry name" value="HisK_dim/P_sf"/>
</dbReference>
<evidence type="ECO:0000256" key="2">
    <source>
        <dbReference type="ARBA" id="ARBA00004370"/>
    </source>
</evidence>
<dbReference type="SUPFAM" id="SSF55874">
    <property type="entry name" value="ATPase domain of HSP90 chaperone/DNA topoisomerase II/histidine kinase"/>
    <property type="match status" value="1"/>
</dbReference>
<evidence type="ECO:0000256" key="4">
    <source>
        <dbReference type="ARBA" id="ARBA00022553"/>
    </source>
</evidence>
<dbReference type="InterPro" id="IPR017777">
    <property type="entry name" value="ABC_urea-bd_UrtA"/>
</dbReference>
<dbReference type="CDD" id="cd00082">
    <property type="entry name" value="HisKA"/>
    <property type="match status" value="1"/>
</dbReference>
<dbReference type="PROSITE" id="PS50109">
    <property type="entry name" value="HIS_KIN"/>
    <property type="match status" value="1"/>
</dbReference>
<dbReference type="CDD" id="cd16922">
    <property type="entry name" value="HATPase_EvgS-ArcB-TorS-like"/>
    <property type="match status" value="1"/>
</dbReference>
<dbReference type="Proteomes" id="UP000702425">
    <property type="component" value="Unassembled WGS sequence"/>
</dbReference>
<dbReference type="Gene3D" id="3.40.50.2300">
    <property type="match status" value="3"/>
</dbReference>
<dbReference type="SMART" id="SM00448">
    <property type="entry name" value="REC"/>
    <property type="match status" value="1"/>
</dbReference>
<protein>
    <recommendedName>
        <fullName evidence="3">histidine kinase</fullName>
        <ecNumber evidence="3">2.7.13.3</ecNumber>
    </recommendedName>
</protein>
<feature type="coiled-coil region" evidence="9">
    <location>
        <begin position="526"/>
        <end position="563"/>
    </location>
</feature>
<dbReference type="InterPro" id="IPR036890">
    <property type="entry name" value="HATPase_C_sf"/>
</dbReference>
<evidence type="ECO:0000313" key="14">
    <source>
        <dbReference type="EMBL" id="NQE36905.1"/>
    </source>
</evidence>
<dbReference type="InterPro" id="IPR028082">
    <property type="entry name" value="Peripla_BP_I"/>
</dbReference>
<feature type="modified residue" description="4-aspartylphosphate" evidence="8">
    <location>
        <position position="907"/>
    </location>
</feature>
<dbReference type="Gene3D" id="6.10.340.10">
    <property type="match status" value="1"/>
</dbReference>
<dbReference type="SUPFAM" id="SSF53822">
    <property type="entry name" value="Periplasmic binding protein-like I"/>
    <property type="match status" value="1"/>
</dbReference>
<dbReference type="NCBIfam" id="TIGR03407">
    <property type="entry name" value="urea_ABC_UrtA"/>
    <property type="match status" value="1"/>
</dbReference>
<keyword evidence="5" id="KW-0808">Transferase</keyword>
<organism evidence="14 15">
    <name type="scientific">Microcoleus asticus IPMA8</name>
    <dbReference type="NCBI Taxonomy" id="2563858"/>
    <lineage>
        <taxon>Bacteria</taxon>
        <taxon>Bacillati</taxon>
        <taxon>Cyanobacteriota</taxon>
        <taxon>Cyanophyceae</taxon>
        <taxon>Oscillatoriophycideae</taxon>
        <taxon>Oscillatoriales</taxon>
        <taxon>Microcoleaceae</taxon>
        <taxon>Microcoleus</taxon>
        <taxon>Microcoleus asticus</taxon>
    </lineage>
</organism>
<evidence type="ECO:0000256" key="3">
    <source>
        <dbReference type="ARBA" id="ARBA00012438"/>
    </source>
</evidence>
<keyword evidence="10" id="KW-0812">Transmembrane</keyword>
<evidence type="ECO:0000256" key="5">
    <source>
        <dbReference type="ARBA" id="ARBA00022679"/>
    </source>
</evidence>
<dbReference type="Pfam" id="PF00672">
    <property type="entry name" value="HAMP"/>
    <property type="match status" value="1"/>
</dbReference>
<evidence type="ECO:0000259" key="12">
    <source>
        <dbReference type="PROSITE" id="PS50110"/>
    </source>
</evidence>
<feature type="domain" description="HAMP" evidence="13">
    <location>
        <begin position="482"/>
        <end position="534"/>
    </location>
</feature>
<reference evidence="14 15" key="1">
    <citation type="journal article" date="2020" name="Sci. Rep.">
        <title>A novel cyanobacterial geosmin producer, revising GeoA distribution and dispersion patterns in Bacteria.</title>
        <authorList>
            <person name="Churro C."/>
            <person name="Semedo-Aguiar A.P."/>
            <person name="Silva A.D."/>
            <person name="Pereira-Leal J.B."/>
            <person name="Leite R.B."/>
        </authorList>
    </citation>
    <scope>NUCLEOTIDE SEQUENCE [LARGE SCALE GENOMIC DNA]</scope>
    <source>
        <strain evidence="14 15">IPMA8</strain>
    </source>
</reference>
<dbReference type="InterPro" id="IPR003660">
    <property type="entry name" value="HAMP_dom"/>
</dbReference>